<keyword evidence="4 5" id="KW-0648">Protein biosynthesis</keyword>
<accession>A0A2M7XH39</accession>
<dbReference type="EMBL" id="PFWS01000044">
    <property type="protein sequence ID" value="PJA47172.1"/>
    <property type="molecule type" value="Genomic_DNA"/>
</dbReference>
<dbReference type="GO" id="GO:0006412">
    <property type="term" value="P:translation"/>
    <property type="evidence" value="ECO:0007669"/>
    <property type="project" value="UniProtKB-UniRule"/>
</dbReference>
<evidence type="ECO:0000259" key="6">
    <source>
        <dbReference type="Pfam" id="PF01425"/>
    </source>
</evidence>
<proteinExistence type="inferred from homology"/>
<evidence type="ECO:0000256" key="1">
    <source>
        <dbReference type="ARBA" id="ARBA00022598"/>
    </source>
</evidence>
<dbReference type="PIRSF" id="PIRSF001221">
    <property type="entry name" value="Amidase_fungi"/>
    <property type="match status" value="1"/>
</dbReference>
<dbReference type="PANTHER" id="PTHR11895:SF151">
    <property type="entry name" value="GLUTAMYL-TRNA(GLN) AMIDOTRANSFERASE SUBUNIT A"/>
    <property type="match status" value="1"/>
</dbReference>
<evidence type="ECO:0000256" key="4">
    <source>
        <dbReference type="ARBA" id="ARBA00022917"/>
    </source>
</evidence>
<feature type="active site" description="Charge relay system" evidence="5">
    <location>
        <position position="80"/>
    </location>
</feature>
<protein>
    <recommendedName>
        <fullName evidence="5">Glutamyl-tRNA(Gln) amidotransferase subunit A</fullName>
        <shortName evidence="5">Glu-ADT subunit A</shortName>
        <ecNumber evidence="5">6.3.5.7</ecNumber>
    </recommendedName>
</protein>
<comment type="similarity">
    <text evidence="5">Belongs to the amidase family. GatA subfamily.</text>
</comment>
<dbReference type="NCBIfam" id="TIGR00132">
    <property type="entry name" value="gatA"/>
    <property type="match status" value="1"/>
</dbReference>
<dbReference type="InterPro" id="IPR004412">
    <property type="entry name" value="GatA"/>
</dbReference>
<keyword evidence="3 5" id="KW-0067">ATP-binding</keyword>
<dbReference type="GO" id="GO:0005524">
    <property type="term" value="F:ATP binding"/>
    <property type="evidence" value="ECO:0007669"/>
    <property type="project" value="UniProtKB-KW"/>
</dbReference>
<dbReference type="Pfam" id="PF01425">
    <property type="entry name" value="Amidase"/>
    <property type="match status" value="1"/>
</dbReference>
<dbReference type="HAMAP" id="MF_00120">
    <property type="entry name" value="GatA"/>
    <property type="match status" value="1"/>
</dbReference>
<dbReference type="SUPFAM" id="SSF75304">
    <property type="entry name" value="Amidase signature (AS) enzymes"/>
    <property type="match status" value="1"/>
</dbReference>
<reference evidence="8" key="1">
    <citation type="submission" date="2017-09" db="EMBL/GenBank/DDBJ databases">
        <title>Depth-based differentiation of microbial function through sediment-hosted aquifers and enrichment of novel symbionts in the deep terrestrial subsurface.</title>
        <authorList>
            <person name="Probst A.J."/>
            <person name="Ladd B."/>
            <person name="Jarett J.K."/>
            <person name="Geller-Mcgrath D.E."/>
            <person name="Sieber C.M.K."/>
            <person name="Emerson J.B."/>
            <person name="Anantharaman K."/>
            <person name="Thomas B.C."/>
            <person name="Malmstrom R."/>
            <person name="Stieglmeier M."/>
            <person name="Klingl A."/>
            <person name="Woyke T."/>
            <person name="Ryan C.M."/>
            <person name="Banfield J.F."/>
        </authorList>
    </citation>
    <scope>NUCLEOTIDE SEQUENCE [LARGE SCALE GENOMIC DNA]</scope>
</reference>
<dbReference type="GO" id="GO:0030956">
    <property type="term" value="C:glutamyl-tRNA(Gln) amidotransferase complex"/>
    <property type="evidence" value="ECO:0007669"/>
    <property type="project" value="InterPro"/>
</dbReference>
<comment type="catalytic activity">
    <reaction evidence="5">
        <text>L-glutamyl-tRNA(Gln) + L-glutamine + ATP + H2O = L-glutaminyl-tRNA(Gln) + L-glutamate + ADP + phosphate + H(+)</text>
        <dbReference type="Rhea" id="RHEA:17521"/>
        <dbReference type="Rhea" id="RHEA-COMP:9681"/>
        <dbReference type="Rhea" id="RHEA-COMP:9684"/>
        <dbReference type="ChEBI" id="CHEBI:15377"/>
        <dbReference type="ChEBI" id="CHEBI:15378"/>
        <dbReference type="ChEBI" id="CHEBI:29985"/>
        <dbReference type="ChEBI" id="CHEBI:30616"/>
        <dbReference type="ChEBI" id="CHEBI:43474"/>
        <dbReference type="ChEBI" id="CHEBI:58359"/>
        <dbReference type="ChEBI" id="CHEBI:78520"/>
        <dbReference type="ChEBI" id="CHEBI:78521"/>
        <dbReference type="ChEBI" id="CHEBI:456216"/>
        <dbReference type="EC" id="6.3.5.7"/>
    </reaction>
</comment>
<evidence type="ECO:0000313" key="7">
    <source>
        <dbReference type="EMBL" id="PJA47172.1"/>
    </source>
</evidence>
<sequence length="488" mass="53966">MQIHSLSLHELSQKLQTKELSSKEVTSAFLDRIKKYDQRLHAFLEVFEQEALEEASKIDTKRCRDLESLGALAGIPIGIKNNILIQGKKITAGSKMLESYIGAYDATVIEWLREEGMIFMGTTNMDEFAMGSSTENSFFGPTKNPWNISKVPGGTSGGSAASVAASMVPVALGSDTGGSIRQPASLCGVVGLKPTYGRVSRFGLMAMTSSFDQIGPLGKNVQDIAHLFSLIARADKRDATNAINQDIILDELIGKQEISDLRIGLPKEYFVEGMDEEIKQAVLEVANILEKQGATVKEISLPHTPYALAAYYIILFCEASSNLERFDGIRYGFSSQGKNLMEVYEQTRGQGFGAEVKRRIMLGTFALSKGYYDAYYRKALQVRTLIKNDFLESFKEVDVLLTPTSPSIAWDIGEKFNDPLTMYLSDIYTVSANLATIPALSLPCRFSKSGLPIGAQFMARPFDEYHLFQAGMFYQSITDWHKQTPSLV</sequence>
<dbReference type="GO" id="GO:0016740">
    <property type="term" value="F:transferase activity"/>
    <property type="evidence" value="ECO:0007669"/>
    <property type="project" value="UniProtKB-KW"/>
</dbReference>
<name>A0A2M7XH39_9BACT</name>
<comment type="caution">
    <text evidence="7">The sequence shown here is derived from an EMBL/GenBank/DDBJ whole genome shotgun (WGS) entry which is preliminary data.</text>
</comment>
<dbReference type="Gene3D" id="3.90.1300.10">
    <property type="entry name" value="Amidase signature (AS) domain"/>
    <property type="match status" value="1"/>
</dbReference>
<dbReference type="Proteomes" id="UP000229749">
    <property type="component" value="Unassembled WGS sequence"/>
</dbReference>
<comment type="caution">
    <text evidence="5">Lacks conserved residue(s) required for the propagation of feature annotation.</text>
</comment>
<dbReference type="InterPro" id="IPR036928">
    <property type="entry name" value="AS_sf"/>
</dbReference>
<evidence type="ECO:0000313" key="8">
    <source>
        <dbReference type="Proteomes" id="UP000229749"/>
    </source>
</evidence>
<evidence type="ECO:0000256" key="2">
    <source>
        <dbReference type="ARBA" id="ARBA00022741"/>
    </source>
</evidence>
<dbReference type="PANTHER" id="PTHR11895">
    <property type="entry name" value="TRANSAMIDASE"/>
    <property type="match status" value="1"/>
</dbReference>
<keyword evidence="2 5" id="KW-0547">Nucleotide-binding</keyword>
<keyword evidence="7" id="KW-0808">Transferase</keyword>
<dbReference type="InterPro" id="IPR023631">
    <property type="entry name" value="Amidase_dom"/>
</dbReference>
<dbReference type="GO" id="GO:0050567">
    <property type="term" value="F:glutaminyl-tRNA synthase (glutamine-hydrolyzing) activity"/>
    <property type="evidence" value="ECO:0007669"/>
    <property type="project" value="UniProtKB-UniRule"/>
</dbReference>
<dbReference type="EC" id="6.3.5.7" evidence="5"/>
<dbReference type="AlphaFoldDB" id="A0A2M7XH39"/>
<evidence type="ECO:0000256" key="5">
    <source>
        <dbReference type="HAMAP-Rule" id="MF_00120"/>
    </source>
</evidence>
<feature type="domain" description="Amidase" evidence="6">
    <location>
        <begin position="24"/>
        <end position="467"/>
    </location>
</feature>
<comment type="function">
    <text evidence="5">Allows the formation of correctly charged Gln-tRNA(Gln) through the transamidation of misacylated Glu-tRNA(Gln) in organisms which lack glutaminyl-tRNA synthetase. The reaction takes place in the presence of glutamine and ATP through an activated gamma-phospho-Glu-tRNA(Gln).</text>
</comment>
<feature type="active site" description="Acyl-ester intermediate" evidence="5">
    <location>
        <position position="179"/>
    </location>
</feature>
<organism evidence="7 8">
    <name type="scientific">Candidatus Uhrbacteria bacterium CG_4_9_14_3_um_filter_36_7</name>
    <dbReference type="NCBI Taxonomy" id="1975033"/>
    <lineage>
        <taxon>Bacteria</taxon>
        <taxon>Candidatus Uhriibacteriota</taxon>
    </lineage>
</organism>
<dbReference type="InterPro" id="IPR000120">
    <property type="entry name" value="Amidase"/>
</dbReference>
<comment type="subunit">
    <text evidence="5">Heterotrimer of A, B and C subunits.</text>
</comment>
<gene>
    <name evidence="5 7" type="primary">gatA</name>
    <name evidence="7" type="ORF">CO172_02820</name>
</gene>
<evidence type="ECO:0000256" key="3">
    <source>
        <dbReference type="ARBA" id="ARBA00022840"/>
    </source>
</evidence>
<keyword evidence="1 5" id="KW-0436">Ligase</keyword>